<organism evidence="1 2">
    <name type="scientific">Candidatus Berkelbacteria bacterium CG10_big_fil_rev_8_21_14_0_10_43_14</name>
    <dbReference type="NCBI Taxonomy" id="1974515"/>
    <lineage>
        <taxon>Bacteria</taxon>
        <taxon>Candidatus Berkelbacteria</taxon>
    </lineage>
</organism>
<protein>
    <submittedName>
        <fullName evidence="1">Uncharacterized protein</fullName>
    </submittedName>
</protein>
<dbReference type="EMBL" id="PEZX01000023">
    <property type="protein sequence ID" value="PIS07022.1"/>
    <property type="molecule type" value="Genomic_DNA"/>
</dbReference>
<comment type="caution">
    <text evidence="1">The sequence shown here is derived from an EMBL/GenBank/DDBJ whole genome shotgun (WGS) entry which is preliminary data.</text>
</comment>
<evidence type="ECO:0000313" key="2">
    <source>
        <dbReference type="Proteomes" id="UP000231162"/>
    </source>
</evidence>
<reference evidence="2" key="1">
    <citation type="submission" date="2017-09" db="EMBL/GenBank/DDBJ databases">
        <title>Depth-based differentiation of microbial function through sediment-hosted aquifers and enrichment of novel symbionts in the deep terrestrial subsurface.</title>
        <authorList>
            <person name="Probst A.J."/>
            <person name="Ladd B."/>
            <person name="Jarett J.K."/>
            <person name="Geller-Mcgrath D.E."/>
            <person name="Sieber C.M.K."/>
            <person name="Emerson J.B."/>
            <person name="Anantharaman K."/>
            <person name="Thomas B.C."/>
            <person name="Malmstrom R."/>
            <person name="Stieglmeier M."/>
            <person name="Klingl A."/>
            <person name="Woyke T."/>
            <person name="Ryan C.M."/>
            <person name="Banfield J.F."/>
        </authorList>
    </citation>
    <scope>NUCLEOTIDE SEQUENCE [LARGE SCALE GENOMIC DNA]</scope>
</reference>
<name>A0A2M6R8Z4_9BACT</name>
<proteinExistence type="predicted"/>
<evidence type="ECO:0000313" key="1">
    <source>
        <dbReference type="EMBL" id="PIS07022.1"/>
    </source>
</evidence>
<dbReference type="AlphaFoldDB" id="A0A2M6R8Z4"/>
<dbReference type="Proteomes" id="UP000231162">
    <property type="component" value="Unassembled WGS sequence"/>
</dbReference>
<sequence>MSKNSNQWEGFDDCIICRAMKQADKDDVPLTEQELIELFNKAKDNGAIVGGDYFDELPGND</sequence>
<accession>A0A2M6R8Z4</accession>
<gene>
    <name evidence="1" type="ORF">COT79_01680</name>
</gene>